<reference evidence="1" key="1">
    <citation type="submission" date="2024-03" db="EMBL/GenBank/DDBJ databases">
        <title>Psychrobacter raelis sp. nov. isolated from a dog with peritonitis.</title>
        <authorList>
            <person name="Schiavone A."/>
            <person name="Manzulli V."/>
            <person name="Camarda A."/>
            <person name="Cafiero M.A."/>
            <person name="Vasco I."/>
            <person name="Marino L."/>
            <person name="Pennuzzi G."/>
            <person name="Serrecchia L."/>
            <person name="Galante D."/>
            <person name="Pugliese N."/>
        </authorList>
    </citation>
    <scope>NUCLEOTIDE SEQUENCE</scope>
    <source>
        <strain evidence="1">PraFG1</strain>
    </source>
</reference>
<dbReference type="KEGG" id="prae:MN210_19520"/>
<dbReference type="AlphaFoldDB" id="A0AAU6PV49"/>
<keyword evidence="2" id="KW-1185">Reference proteome</keyword>
<sequence>MNNMLRLKSTLLTQVDNKWHYQGVPFTGVVFFDKEDSQIAPFIVHNGAITEPYISPCIESPPSIMQVDQSAIHSPDCRYDQLHDCWNDVRLRYQDKSYAGMVYDFVEGKCLYENYIDDDGYSGNYITWNTDSLLPVSFELLYKPDGLTYSYDGFRVDEVFFSYADWRNMEEVEEVRIKYNPVTKKVKKFSATKGVLQDKPYTSCPIPLPDVYKMIDSYQTFTFDSFLSLGLDKNIINELFDIWSNNNSFQYVERLLISGLDGLDGLADFSIFNNKQVFGSLTEIIPLTEFSLETKERLKMTAPNLKISL</sequence>
<evidence type="ECO:0000313" key="2">
    <source>
        <dbReference type="Proteomes" id="UP000829560"/>
    </source>
</evidence>
<protein>
    <submittedName>
        <fullName evidence="1">Uncharacterized protein</fullName>
    </submittedName>
</protein>
<dbReference type="EMBL" id="CP093310">
    <property type="protein sequence ID" value="WXX24265.1"/>
    <property type="molecule type" value="Genomic_DNA"/>
</dbReference>
<proteinExistence type="predicted"/>
<dbReference type="Proteomes" id="UP000829560">
    <property type="component" value="Chromosome"/>
</dbReference>
<accession>A0AAU6PV49</accession>
<dbReference type="RefSeq" id="WP_338412334.1">
    <property type="nucleotide sequence ID" value="NZ_CP093310.2"/>
</dbReference>
<name>A0AAU6PV49_9GAMM</name>
<organism evidence="1 2">
    <name type="scientific">Psychrobacter raelei</name>
    <dbReference type="NCBI Taxonomy" id="2565531"/>
    <lineage>
        <taxon>Bacteria</taxon>
        <taxon>Pseudomonadati</taxon>
        <taxon>Pseudomonadota</taxon>
        <taxon>Gammaproteobacteria</taxon>
        <taxon>Moraxellales</taxon>
        <taxon>Moraxellaceae</taxon>
        <taxon>Psychrobacter</taxon>
    </lineage>
</organism>
<evidence type="ECO:0000313" key="1">
    <source>
        <dbReference type="EMBL" id="WXX24265.1"/>
    </source>
</evidence>
<gene>
    <name evidence="1" type="ORF">MN210_19520</name>
</gene>